<accession>A0ABU4RJV0</accession>
<dbReference type="InterPro" id="IPR023065">
    <property type="entry name" value="Uncharacterised_ApaG"/>
</dbReference>
<organism evidence="4 5">
    <name type="scientific">Terrihabitans rhizophilus</name>
    <dbReference type="NCBI Taxonomy" id="3092662"/>
    <lineage>
        <taxon>Bacteria</taxon>
        <taxon>Pseudomonadati</taxon>
        <taxon>Pseudomonadota</taxon>
        <taxon>Alphaproteobacteria</taxon>
        <taxon>Hyphomicrobiales</taxon>
        <taxon>Terrihabitans</taxon>
    </lineage>
</organism>
<protein>
    <recommendedName>
        <fullName evidence="1 2">Protein ApaG</fullName>
    </recommendedName>
</protein>
<dbReference type="EMBL" id="JAXAFJ010000001">
    <property type="protein sequence ID" value="MDX6804448.1"/>
    <property type="molecule type" value="Genomic_DNA"/>
</dbReference>
<dbReference type="PROSITE" id="PS51087">
    <property type="entry name" value="APAG"/>
    <property type="match status" value="1"/>
</dbReference>
<sequence length="130" mass="14344">MYCATTNNIQITVTPRFLSDESAPDKGHFVWSYSIDIENRGGRTVQLLSRYWKIVDAAGRVQEVQGAGVIGEQPVLPPGESFSYTSGVPLTTPSGFMAGHYVMEAESGERFDVEVPAFSLDCTDERRIVH</sequence>
<dbReference type="Gene3D" id="2.60.40.1470">
    <property type="entry name" value="ApaG domain"/>
    <property type="match status" value="1"/>
</dbReference>
<gene>
    <name evidence="2 4" type="primary">apaG</name>
    <name evidence="4" type="ORF">SCD90_00085</name>
</gene>
<feature type="domain" description="ApaG" evidence="3">
    <location>
        <begin position="3"/>
        <end position="127"/>
    </location>
</feature>
<dbReference type="InterPro" id="IPR007474">
    <property type="entry name" value="ApaG_domain"/>
</dbReference>
<dbReference type="NCBIfam" id="NF003967">
    <property type="entry name" value="PRK05461.1"/>
    <property type="match status" value="1"/>
</dbReference>
<dbReference type="PANTHER" id="PTHR14289:SF16">
    <property type="entry name" value="POLYMERASE DELTA-INTERACTING PROTEIN 2"/>
    <property type="match status" value="1"/>
</dbReference>
<evidence type="ECO:0000313" key="4">
    <source>
        <dbReference type="EMBL" id="MDX6804448.1"/>
    </source>
</evidence>
<dbReference type="Pfam" id="PF04379">
    <property type="entry name" value="DUF525"/>
    <property type="match status" value="1"/>
</dbReference>
<reference evidence="4 5" key="1">
    <citation type="submission" date="2023-11" db="EMBL/GenBank/DDBJ databases">
        <authorList>
            <person name="Bao R."/>
        </authorList>
    </citation>
    <scope>NUCLEOTIDE SEQUENCE [LARGE SCALE GENOMIC DNA]</scope>
    <source>
        <strain evidence="4 5">PJ23</strain>
    </source>
</reference>
<dbReference type="InterPro" id="IPR036767">
    <property type="entry name" value="ApaG_sf"/>
</dbReference>
<comment type="caution">
    <text evidence="4">The sequence shown here is derived from an EMBL/GenBank/DDBJ whole genome shotgun (WGS) entry which is preliminary data.</text>
</comment>
<keyword evidence="5" id="KW-1185">Reference proteome</keyword>
<name>A0ABU4RJV0_9HYPH</name>
<dbReference type="SUPFAM" id="SSF110069">
    <property type="entry name" value="ApaG-like"/>
    <property type="match status" value="1"/>
</dbReference>
<proteinExistence type="inferred from homology"/>
<evidence type="ECO:0000256" key="1">
    <source>
        <dbReference type="ARBA" id="ARBA00017693"/>
    </source>
</evidence>
<evidence type="ECO:0000259" key="3">
    <source>
        <dbReference type="PROSITE" id="PS51087"/>
    </source>
</evidence>
<dbReference type="HAMAP" id="MF_00791">
    <property type="entry name" value="ApaG"/>
    <property type="match status" value="1"/>
</dbReference>
<dbReference type="Proteomes" id="UP001274321">
    <property type="component" value="Unassembled WGS sequence"/>
</dbReference>
<dbReference type="RefSeq" id="WP_319842579.1">
    <property type="nucleotide sequence ID" value="NZ_JAXAFJ010000001.1"/>
</dbReference>
<evidence type="ECO:0000313" key="5">
    <source>
        <dbReference type="Proteomes" id="UP001274321"/>
    </source>
</evidence>
<dbReference type="PANTHER" id="PTHR14289">
    <property type="entry name" value="F-BOX ONLY PROTEIN 3"/>
    <property type="match status" value="1"/>
</dbReference>
<evidence type="ECO:0000256" key="2">
    <source>
        <dbReference type="HAMAP-Rule" id="MF_00791"/>
    </source>
</evidence>